<keyword evidence="1" id="KW-0732">Signal</keyword>
<feature type="chain" id="PRO_5047429531" evidence="1">
    <location>
        <begin position="36"/>
        <end position="748"/>
    </location>
</feature>
<reference evidence="2" key="2">
    <citation type="submission" date="2022-05" db="EMBL/GenBank/DDBJ databases">
        <authorList>
            <person name="Kim J.-S."/>
            <person name="Lee K."/>
            <person name="Suh M."/>
            <person name="Eom M."/>
            <person name="Kim J.-S."/>
            <person name="Kim D.-S."/>
            <person name="Ko S.-H."/>
            <person name="Shin Y."/>
            <person name="Lee J.-S."/>
        </authorList>
    </citation>
    <scope>NUCLEOTIDE SEQUENCE</scope>
    <source>
        <strain evidence="2">N237</strain>
    </source>
</reference>
<keyword evidence="3" id="KW-1185">Reference proteome</keyword>
<dbReference type="RefSeq" id="WP_249771135.1">
    <property type="nucleotide sequence ID" value="NZ_CP097332.1"/>
</dbReference>
<dbReference type="EMBL" id="CP097332">
    <property type="protein sequence ID" value="UQX88031.1"/>
    <property type="molecule type" value="Genomic_DNA"/>
</dbReference>
<dbReference type="Proteomes" id="UP001056336">
    <property type="component" value="Chromosome"/>
</dbReference>
<name>A0ABY4QWL5_9ACTN</name>
<organism evidence="2 3">
    <name type="scientific">Jatrophihabitans telluris</name>
    <dbReference type="NCBI Taxonomy" id="2038343"/>
    <lineage>
        <taxon>Bacteria</taxon>
        <taxon>Bacillati</taxon>
        <taxon>Actinomycetota</taxon>
        <taxon>Actinomycetes</taxon>
        <taxon>Jatrophihabitantales</taxon>
        <taxon>Jatrophihabitantaceae</taxon>
        <taxon>Jatrophihabitans</taxon>
    </lineage>
</organism>
<sequence>MYRTGRSVLVSAAAALAGITAVAVVASLGAPAAVADPSSPQGRSFDARTAVVHASADGGTPAGMYRALSTPRRVLDTGTAGLAAGAGRTVSVTSAGVPSSSAGVLLELEVLTPAADGSITATSGGTSNGTSALTYATGRSVTTSAMVRLSSAGTLRLGNNGPKKVRLVVFALGYVSGGPATAAGSLTVLGTPARILDTQTGAGGVRKPLPAGGAINYSPLGRGGVPASGVSAVLVNLKVIAPKAAGSLVTYASGTGRPALSDVYFSAGRTTSSLVLASLSSDGRLALANRAAHAVRVVADVVGFVHSGVPDTTGAFGSVPPVTVLDTRSGIGAPRRAVPARGGVAVTLAGRGEVPAHGVSAVLLRIIVASPGVTGSVTAYPYLGARPGQADLGFTAGATAANLVAVNLGSGGAVAIHNNAGRAVQVVAVVVGYVLNADLPSASLSRYVRNIHGTPADVGTMYAEGKTDAQSNGSGDHVVVLDIGAQTNNAALPSPGVRLSATAIRLTYAQLVTALQGYLHGYHDGGGGAGGGGGATVAIAASSAGVYDPATMGTDWADQVVDPLAAYAGGLGAGLTVVGANDIEAGFAMTEAAVETWISSYLAATTGQLVFLGSADACPTAAGSTGRSCGTVPIAEPLNNGPTTNTWTQEQYYRMAHGLSPARILALPQIYSQAQADQWVDIDATKATSASDRIEFLGPLTEQAACAPAGSGCTSWTPIRAYYALSAGLASVPVLAGSPLPYLTDLTV</sequence>
<reference evidence="2" key="1">
    <citation type="journal article" date="2018" name="Int. J. Syst. Evol. Microbiol.">
        <title>Jatrophihabitans telluris sp. nov., isolated from sediment soil of lava forest wetlands and the emended description of the genus Jatrophihabitans.</title>
        <authorList>
            <person name="Lee K.C."/>
            <person name="Suh M.K."/>
            <person name="Eom M.K."/>
            <person name="Kim K.K."/>
            <person name="Kim J.S."/>
            <person name="Kim D.S."/>
            <person name="Ko S.H."/>
            <person name="Shin Y.K."/>
            <person name="Lee J.S."/>
        </authorList>
    </citation>
    <scope>NUCLEOTIDE SEQUENCE</scope>
    <source>
        <strain evidence="2">N237</strain>
    </source>
</reference>
<gene>
    <name evidence="2" type="ORF">M6D93_17280</name>
</gene>
<accession>A0ABY4QWL5</accession>
<proteinExistence type="predicted"/>
<evidence type="ECO:0000256" key="1">
    <source>
        <dbReference type="SAM" id="SignalP"/>
    </source>
</evidence>
<evidence type="ECO:0000313" key="3">
    <source>
        <dbReference type="Proteomes" id="UP001056336"/>
    </source>
</evidence>
<evidence type="ECO:0000313" key="2">
    <source>
        <dbReference type="EMBL" id="UQX88031.1"/>
    </source>
</evidence>
<feature type="signal peptide" evidence="1">
    <location>
        <begin position="1"/>
        <end position="35"/>
    </location>
</feature>
<protein>
    <submittedName>
        <fullName evidence="2">Uncharacterized protein</fullName>
    </submittedName>
</protein>